<dbReference type="InterPro" id="IPR031322">
    <property type="entry name" value="Shikimate/glucono_kinase"/>
</dbReference>
<reference evidence="13 14" key="1">
    <citation type="journal article" date="2020" name="Microorganisms">
        <title>Osmotic Adaptation and Compatible Solute Biosynthesis of Phototrophic Bacteria as Revealed from Genome Analyses.</title>
        <authorList>
            <person name="Imhoff J.F."/>
            <person name="Rahn T."/>
            <person name="Kunzel S."/>
            <person name="Keller A."/>
            <person name="Neulinger S.C."/>
        </authorList>
    </citation>
    <scope>NUCLEOTIDE SEQUENCE [LARGE SCALE GENOMIC DNA]</scope>
    <source>
        <strain evidence="13 14">DSM 9895</strain>
    </source>
</reference>
<evidence type="ECO:0000256" key="6">
    <source>
        <dbReference type="ARBA" id="ARBA00022741"/>
    </source>
</evidence>
<dbReference type="InterPro" id="IPR000623">
    <property type="entry name" value="Shikimate_kinase/TSH1"/>
</dbReference>
<keyword evidence="11" id="KW-0479">Metal-binding</keyword>
<comment type="subcellular location">
    <subcellularLocation>
        <location evidence="11">Cytoplasm</location>
    </subcellularLocation>
</comment>
<evidence type="ECO:0000256" key="7">
    <source>
        <dbReference type="ARBA" id="ARBA00022777"/>
    </source>
</evidence>
<keyword evidence="9 11" id="KW-0057">Aromatic amino acid biosynthesis</keyword>
<comment type="caution">
    <text evidence="13">The sequence shown here is derived from an EMBL/GenBank/DDBJ whole genome shotgun (WGS) entry which is preliminary data.</text>
</comment>
<evidence type="ECO:0000256" key="4">
    <source>
        <dbReference type="ARBA" id="ARBA00022605"/>
    </source>
</evidence>
<feature type="binding site" evidence="11">
    <location>
        <begin position="2"/>
        <end position="7"/>
    </location>
    <ligand>
        <name>ATP</name>
        <dbReference type="ChEBI" id="CHEBI:30616"/>
    </ligand>
</feature>
<dbReference type="HAMAP" id="MF_00109">
    <property type="entry name" value="Shikimate_kinase"/>
    <property type="match status" value="1"/>
</dbReference>
<proteinExistence type="inferred from homology"/>
<dbReference type="PRINTS" id="PR01100">
    <property type="entry name" value="SHIKIMTKNASE"/>
</dbReference>
<evidence type="ECO:0000256" key="8">
    <source>
        <dbReference type="ARBA" id="ARBA00022840"/>
    </source>
</evidence>
<dbReference type="Pfam" id="PF01202">
    <property type="entry name" value="SKI"/>
    <property type="match status" value="1"/>
</dbReference>
<evidence type="ECO:0000256" key="10">
    <source>
        <dbReference type="ARBA" id="ARBA00048567"/>
    </source>
</evidence>
<comment type="subunit">
    <text evidence="11">Monomer.</text>
</comment>
<evidence type="ECO:0000256" key="5">
    <source>
        <dbReference type="ARBA" id="ARBA00022679"/>
    </source>
</evidence>
<dbReference type="GO" id="GO:0004765">
    <property type="term" value="F:shikimate kinase activity"/>
    <property type="evidence" value="ECO:0007669"/>
    <property type="project" value="UniProtKB-EC"/>
</dbReference>
<keyword evidence="11" id="KW-0963">Cytoplasm</keyword>
<comment type="cofactor">
    <cofactor evidence="11">
        <name>Mg(2+)</name>
        <dbReference type="ChEBI" id="CHEBI:18420"/>
    </cofactor>
    <text evidence="11">Binds 1 Mg(2+) ion per subunit.</text>
</comment>
<feature type="binding site" evidence="11">
    <location>
        <position position="127"/>
    </location>
    <ligand>
        <name>substrate</name>
    </ligand>
</feature>
<comment type="function">
    <text evidence="11">Catalyzes the specific phosphorylation of the 3-hydroxyl group of shikimic acid using ATP as a cosubstrate.</text>
</comment>
<comment type="pathway">
    <text evidence="1 11">Metabolic intermediate biosynthesis; chorismate biosynthesis; chorismate from D-erythrose 4-phosphate and phosphoenolpyruvate: step 5/7.</text>
</comment>
<keyword evidence="6 11" id="KW-0547">Nucleotide-binding</keyword>
<protein>
    <recommendedName>
        <fullName evidence="3 11">Shikimate kinase</fullName>
        <shortName evidence="11">SK</shortName>
        <ecNumber evidence="3 11">2.7.1.71</ecNumber>
    </recommendedName>
</protein>
<comment type="similarity">
    <text evidence="2 11">Belongs to the shikimate kinase family.</text>
</comment>
<sequence>MGAGKSCIGRRLAVRLDVPFSDADQEVERAAGMTIPEIFESYGEASFRDCERRVIARLLRCRPHVLATGGGAFMNDQTRALIKARAISVWLRADLDLLVRRTAKRSTRPLLEQGDPRAVLRELMAKRDPVYAEADVTVDSVDGPPETTVQKVEASVADHVARNHVGPPEPLENDGCIRPPSEDTGR</sequence>
<dbReference type="NCBIfam" id="NF010552">
    <property type="entry name" value="PRK13946.1"/>
    <property type="match status" value="1"/>
</dbReference>
<evidence type="ECO:0000256" key="3">
    <source>
        <dbReference type="ARBA" id="ARBA00012154"/>
    </source>
</evidence>
<dbReference type="SUPFAM" id="SSF52540">
    <property type="entry name" value="P-loop containing nucleoside triphosphate hydrolases"/>
    <property type="match status" value="1"/>
</dbReference>
<keyword evidence="7 11" id="KW-0418">Kinase</keyword>
<evidence type="ECO:0000313" key="13">
    <source>
        <dbReference type="EMBL" id="MBK1669848.1"/>
    </source>
</evidence>
<dbReference type="Proteomes" id="UP001296873">
    <property type="component" value="Unassembled WGS sequence"/>
</dbReference>
<keyword evidence="11" id="KW-0460">Magnesium</keyword>
<keyword evidence="4 11" id="KW-0028">Amino-acid biosynthesis</keyword>
<evidence type="ECO:0000256" key="11">
    <source>
        <dbReference type="HAMAP-Rule" id="MF_00109"/>
    </source>
</evidence>
<feature type="binding site" evidence="11">
    <location>
        <position position="48"/>
    </location>
    <ligand>
        <name>substrate</name>
    </ligand>
</feature>
<feature type="binding site" evidence="11">
    <location>
        <position position="108"/>
    </location>
    <ligand>
        <name>ATP</name>
        <dbReference type="ChEBI" id="CHEBI:30616"/>
    </ligand>
</feature>
<keyword evidence="14" id="KW-1185">Reference proteome</keyword>
<feature type="binding site" evidence="11">
    <location>
        <position position="24"/>
    </location>
    <ligand>
        <name>substrate</name>
    </ligand>
</feature>
<feature type="binding site" evidence="11">
    <location>
        <position position="70"/>
    </location>
    <ligand>
        <name>substrate</name>
    </ligand>
</feature>
<dbReference type="EMBL" id="NRRL01000064">
    <property type="protein sequence ID" value="MBK1669848.1"/>
    <property type="molecule type" value="Genomic_DNA"/>
</dbReference>
<comment type="catalytic activity">
    <reaction evidence="10 11">
        <text>shikimate + ATP = 3-phosphoshikimate + ADP + H(+)</text>
        <dbReference type="Rhea" id="RHEA:13121"/>
        <dbReference type="ChEBI" id="CHEBI:15378"/>
        <dbReference type="ChEBI" id="CHEBI:30616"/>
        <dbReference type="ChEBI" id="CHEBI:36208"/>
        <dbReference type="ChEBI" id="CHEBI:145989"/>
        <dbReference type="ChEBI" id="CHEBI:456216"/>
        <dbReference type="EC" id="2.7.1.71"/>
    </reaction>
</comment>
<keyword evidence="8 11" id="KW-0067">ATP-binding</keyword>
<evidence type="ECO:0000256" key="9">
    <source>
        <dbReference type="ARBA" id="ARBA00023141"/>
    </source>
</evidence>
<dbReference type="PROSITE" id="PS01128">
    <property type="entry name" value="SHIKIMATE_KINASE"/>
    <property type="match status" value="1"/>
</dbReference>
<feature type="binding site" evidence="11">
    <location>
        <position position="6"/>
    </location>
    <ligand>
        <name>Mg(2+)</name>
        <dbReference type="ChEBI" id="CHEBI:18420"/>
    </ligand>
</feature>
<dbReference type="PANTHER" id="PTHR21087">
    <property type="entry name" value="SHIKIMATE KINASE"/>
    <property type="match status" value="1"/>
</dbReference>
<dbReference type="EC" id="2.7.1.71" evidence="3 11"/>
<dbReference type="PANTHER" id="PTHR21087:SF16">
    <property type="entry name" value="SHIKIMATE KINASE 1, CHLOROPLASTIC"/>
    <property type="match status" value="1"/>
</dbReference>
<dbReference type="CDD" id="cd00464">
    <property type="entry name" value="SK"/>
    <property type="match status" value="1"/>
</dbReference>
<evidence type="ECO:0000256" key="12">
    <source>
        <dbReference type="SAM" id="MobiDB-lite"/>
    </source>
</evidence>
<evidence type="ECO:0000256" key="2">
    <source>
        <dbReference type="ARBA" id="ARBA00006997"/>
    </source>
</evidence>
<keyword evidence="5 11" id="KW-0808">Transferase</keyword>
<organism evidence="13 14">
    <name type="scientific">Rhodovibrio sodomensis</name>
    <dbReference type="NCBI Taxonomy" id="1088"/>
    <lineage>
        <taxon>Bacteria</taxon>
        <taxon>Pseudomonadati</taxon>
        <taxon>Pseudomonadota</taxon>
        <taxon>Alphaproteobacteria</taxon>
        <taxon>Rhodospirillales</taxon>
        <taxon>Rhodovibrionaceae</taxon>
        <taxon>Rhodovibrio</taxon>
    </lineage>
</organism>
<accession>A0ABS1DJE8</accession>
<comment type="caution">
    <text evidence="11">Lacks conserved residue(s) required for the propagation of feature annotation.</text>
</comment>
<dbReference type="InterPro" id="IPR023000">
    <property type="entry name" value="Shikimate_kinase_CS"/>
</dbReference>
<gene>
    <name evidence="11" type="primary">aroK</name>
    <name evidence="13" type="ORF">CKO28_17570</name>
</gene>
<feature type="region of interest" description="Disordered" evidence="12">
    <location>
        <begin position="162"/>
        <end position="186"/>
    </location>
</feature>
<name>A0ABS1DJE8_9PROT</name>
<evidence type="ECO:0000256" key="1">
    <source>
        <dbReference type="ARBA" id="ARBA00004842"/>
    </source>
</evidence>
<dbReference type="Gene3D" id="3.40.50.300">
    <property type="entry name" value="P-loop containing nucleotide triphosphate hydrolases"/>
    <property type="match status" value="1"/>
</dbReference>
<dbReference type="InterPro" id="IPR027417">
    <property type="entry name" value="P-loop_NTPase"/>
</dbReference>
<evidence type="ECO:0000313" key="14">
    <source>
        <dbReference type="Proteomes" id="UP001296873"/>
    </source>
</evidence>